<sequence length="273" mass="31158">MSEKFEPNTTDLKMTCKNCKSELSETSNFCDECGAKVVKKRITAIGLLSDIVQNVFGWDTKYFFTIRTLITEPGLLFKEYLEGTRKKYVNPFTFLVIGMTVAILTFNFFDEQFIEANKGAQKAQMEWMAEKLGGPYASGEFQAEQLESSEKQTRFMLKYFNILVVLLLPIYSFLAFIIYRRPYNYGEHIVINSFIQGLSFISISILFLISLVTHPLLYGLNSLLLLVFYTYAYGKLYRLSLGQSILKVLLFIAILSAFTVATVIVAYLIAKFG</sequence>
<gene>
    <name evidence="1" type="ORF">ACEZ3G_07655</name>
</gene>
<proteinExistence type="predicted"/>
<comment type="caution">
    <text evidence="1">The sequence shown here is derived from an EMBL/GenBank/DDBJ whole genome shotgun (WGS) entry which is preliminary data.</text>
</comment>
<protein>
    <submittedName>
        <fullName evidence="1">DUF3667 domain-containing protein</fullName>
    </submittedName>
</protein>
<evidence type="ECO:0000313" key="2">
    <source>
        <dbReference type="Proteomes" id="UP001595191"/>
    </source>
</evidence>
<organism evidence="1 2">
    <name type="scientific">Meishania litoralis</name>
    <dbReference type="NCBI Taxonomy" id="3434685"/>
    <lineage>
        <taxon>Bacteria</taxon>
        <taxon>Pseudomonadati</taxon>
        <taxon>Bacteroidota</taxon>
        <taxon>Flavobacteriia</taxon>
        <taxon>Flavobacteriales</taxon>
        <taxon>Flavobacteriaceae</taxon>
        <taxon>Meishania</taxon>
    </lineage>
</organism>
<dbReference type="EMBL" id="JBHFPV010000001">
    <property type="protein sequence ID" value="MFH6603346.1"/>
    <property type="molecule type" value="Genomic_DNA"/>
</dbReference>
<reference evidence="1" key="1">
    <citation type="submission" date="2024-09" db="EMBL/GenBank/DDBJ databases">
        <authorList>
            <person name="Liu J."/>
        </authorList>
    </citation>
    <scope>NUCLEOTIDE SEQUENCE</scope>
    <source>
        <strain evidence="1">NBU2967</strain>
    </source>
</reference>
<name>A0ACC7LJC8_9FLAO</name>
<dbReference type="Proteomes" id="UP001595191">
    <property type="component" value="Unassembled WGS sequence"/>
</dbReference>
<accession>A0ACC7LJC8</accession>
<evidence type="ECO:0000313" key="1">
    <source>
        <dbReference type="EMBL" id="MFH6603346.1"/>
    </source>
</evidence>
<keyword evidence="2" id="KW-1185">Reference proteome</keyword>